<feature type="compositionally biased region" description="Low complexity" evidence="4">
    <location>
        <begin position="471"/>
        <end position="480"/>
    </location>
</feature>
<dbReference type="PROSITE" id="PS50297">
    <property type="entry name" value="ANK_REP_REGION"/>
    <property type="match status" value="2"/>
</dbReference>
<dbReference type="SUPFAM" id="SSF48403">
    <property type="entry name" value="Ankyrin repeat"/>
    <property type="match status" value="1"/>
</dbReference>
<feature type="compositionally biased region" description="Basic residues" evidence="4">
    <location>
        <begin position="481"/>
        <end position="491"/>
    </location>
</feature>
<name>A0AAE0JXS9_9PEZI</name>
<feature type="repeat" description="ANK" evidence="3">
    <location>
        <begin position="88"/>
        <end position="120"/>
    </location>
</feature>
<accession>A0AAE0JXS9</accession>
<keyword evidence="1" id="KW-0677">Repeat</keyword>
<reference evidence="5" key="2">
    <citation type="submission" date="2023-06" db="EMBL/GenBank/DDBJ databases">
        <authorList>
            <consortium name="Lawrence Berkeley National Laboratory"/>
            <person name="Haridas S."/>
            <person name="Hensen N."/>
            <person name="Bonometti L."/>
            <person name="Westerberg I."/>
            <person name="Brannstrom I.O."/>
            <person name="Guillou S."/>
            <person name="Cros-Aarteil S."/>
            <person name="Calhoun S."/>
            <person name="Kuo A."/>
            <person name="Mondo S."/>
            <person name="Pangilinan J."/>
            <person name="Riley R."/>
            <person name="LaButti K."/>
            <person name="Andreopoulos B."/>
            <person name="Lipzen A."/>
            <person name="Chen C."/>
            <person name="Yanf M."/>
            <person name="Daum C."/>
            <person name="Ng V."/>
            <person name="Clum A."/>
            <person name="Steindorff A."/>
            <person name="Ohm R."/>
            <person name="Martin F."/>
            <person name="Silar P."/>
            <person name="Natvig D."/>
            <person name="Lalanne C."/>
            <person name="Gautier V."/>
            <person name="Ament-velasquez S.L."/>
            <person name="Kruys A."/>
            <person name="Hutchinson M.I."/>
            <person name="Powell A.J."/>
            <person name="Barry K."/>
            <person name="Miller A.N."/>
            <person name="Grigoriev I.V."/>
            <person name="Debuchy R."/>
            <person name="Gladieux P."/>
            <person name="Thoren M.H."/>
            <person name="Johannesson H."/>
        </authorList>
    </citation>
    <scope>NUCLEOTIDE SEQUENCE</scope>
    <source>
        <strain evidence="5">CBS 232.78</strain>
    </source>
</reference>
<dbReference type="AlphaFoldDB" id="A0AAE0JXS9"/>
<evidence type="ECO:0000256" key="3">
    <source>
        <dbReference type="PROSITE-ProRule" id="PRU00023"/>
    </source>
</evidence>
<evidence type="ECO:0000256" key="2">
    <source>
        <dbReference type="ARBA" id="ARBA00023043"/>
    </source>
</evidence>
<dbReference type="Gene3D" id="1.25.40.20">
    <property type="entry name" value="Ankyrin repeat-containing domain"/>
    <property type="match status" value="2"/>
</dbReference>
<reference evidence="5" key="1">
    <citation type="journal article" date="2023" name="Mol. Phylogenet. Evol.">
        <title>Genome-scale phylogeny and comparative genomics of the fungal order Sordariales.</title>
        <authorList>
            <person name="Hensen N."/>
            <person name="Bonometti L."/>
            <person name="Westerberg I."/>
            <person name="Brannstrom I.O."/>
            <person name="Guillou S."/>
            <person name="Cros-Aarteil S."/>
            <person name="Calhoun S."/>
            <person name="Haridas S."/>
            <person name="Kuo A."/>
            <person name="Mondo S."/>
            <person name="Pangilinan J."/>
            <person name="Riley R."/>
            <person name="LaButti K."/>
            <person name="Andreopoulos B."/>
            <person name="Lipzen A."/>
            <person name="Chen C."/>
            <person name="Yan M."/>
            <person name="Daum C."/>
            <person name="Ng V."/>
            <person name="Clum A."/>
            <person name="Steindorff A."/>
            <person name="Ohm R.A."/>
            <person name="Martin F."/>
            <person name="Silar P."/>
            <person name="Natvig D.O."/>
            <person name="Lalanne C."/>
            <person name="Gautier V."/>
            <person name="Ament-Velasquez S.L."/>
            <person name="Kruys A."/>
            <person name="Hutchinson M.I."/>
            <person name="Powell A.J."/>
            <person name="Barry K."/>
            <person name="Miller A.N."/>
            <person name="Grigoriev I.V."/>
            <person name="Debuchy R."/>
            <person name="Gladieux P."/>
            <person name="Hiltunen Thoren M."/>
            <person name="Johannesson H."/>
        </authorList>
    </citation>
    <scope>NUCLEOTIDE SEQUENCE</scope>
    <source>
        <strain evidence="5">CBS 232.78</strain>
    </source>
</reference>
<keyword evidence="2 3" id="KW-0040">ANK repeat</keyword>
<dbReference type="PANTHER" id="PTHR24123:SF33">
    <property type="entry name" value="PROTEIN HOS4"/>
    <property type="match status" value="1"/>
</dbReference>
<dbReference type="EMBL" id="JAULSW010000012">
    <property type="protein sequence ID" value="KAK3366396.1"/>
    <property type="molecule type" value="Genomic_DNA"/>
</dbReference>
<sequence length="491" mass="54655">MVTYISSLPAEIVFMVAKNLLVAREKSAFARTCRGFYDLLTQEFWRDHWDQALRWGIRHGSLHTVRQILEDSSLDVDPNKTIIESSFRAWEPLHGAVAFGHEELVKYLLSRKADVAHSSSKGLCRCATFKGMVQMLPLHTAICLGFDSIAIVLLMESEADPALTVIASAGTGVLDSDSILDLDLDLDMDLDMDMDMDMDLDMDMDMDMDFDNGDADNFLNLPAFINPYYHPTALHTAAHRGRLGLIDIIADRGFPMDFVPDGYSETITPLLCAILSPRGVPVIRRLANLGANLEARIPLLDYSPLAIACLGRRYRAALELLALGASVHDWGTQSRSCNLLHLINGLSGFQVMETVQDAKAEAEALPELVVVLRMRGVDIEQMSRMALRTPLSYAFRSQNYEVMEALLQGGADPDTNYSWDIPKPLLAYFKPGHSRRSNCPKDKFIWLLLDYGAEPSHLNRAVSKRLRLSSPSLPASGASSSRKRRRARGVE</sequence>
<proteinExistence type="predicted"/>
<evidence type="ECO:0000256" key="4">
    <source>
        <dbReference type="SAM" id="MobiDB-lite"/>
    </source>
</evidence>
<feature type="region of interest" description="Disordered" evidence="4">
    <location>
        <begin position="471"/>
        <end position="491"/>
    </location>
</feature>
<dbReference type="PROSITE" id="PS50088">
    <property type="entry name" value="ANK_REPEAT"/>
    <property type="match status" value="2"/>
</dbReference>
<dbReference type="InterPro" id="IPR051165">
    <property type="entry name" value="Multifunctional_ANK_Repeat"/>
</dbReference>
<dbReference type="Pfam" id="PF12796">
    <property type="entry name" value="Ank_2"/>
    <property type="match status" value="1"/>
</dbReference>
<evidence type="ECO:0000313" key="6">
    <source>
        <dbReference type="Proteomes" id="UP001285441"/>
    </source>
</evidence>
<comment type="caution">
    <text evidence="5">The sequence shown here is derived from an EMBL/GenBank/DDBJ whole genome shotgun (WGS) entry which is preliminary data.</text>
</comment>
<dbReference type="InterPro" id="IPR002110">
    <property type="entry name" value="Ankyrin_rpt"/>
</dbReference>
<dbReference type="PANTHER" id="PTHR24123">
    <property type="entry name" value="ANKYRIN REPEAT-CONTAINING"/>
    <property type="match status" value="1"/>
</dbReference>
<dbReference type="InterPro" id="IPR036770">
    <property type="entry name" value="Ankyrin_rpt-contain_sf"/>
</dbReference>
<gene>
    <name evidence="5" type="ORF">B0H63DRAFT_529785</name>
</gene>
<evidence type="ECO:0000256" key="1">
    <source>
        <dbReference type="ARBA" id="ARBA00022737"/>
    </source>
</evidence>
<dbReference type="Pfam" id="PF00023">
    <property type="entry name" value="Ank"/>
    <property type="match status" value="1"/>
</dbReference>
<organism evidence="5 6">
    <name type="scientific">Podospora didyma</name>
    <dbReference type="NCBI Taxonomy" id="330526"/>
    <lineage>
        <taxon>Eukaryota</taxon>
        <taxon>Fungi</taxon>
        <taxon>Dikarya</taxon>
        <taxon>Ascomycota</taxon>
        <taxon>Pezizomycotina</taxon>
        <taxon>Sordariomycetes</taxon>
        <taxon>Sordariomycetidae</taxon>
        <taxon>Sordariales</taxon>
        <taxon>Podosporaceae</taxon>
        <taxon>Podospora</taxon>
    </lineage>
</organism>
<protein>
    <submittedName>
        <fullName evidence="5">Ankyrin repeat-containing domain protein</fullName>
    </submittedName>
</protein>
<evidence type="ECO:0000313" key="5">
    <source>
        <dbReference type="EMBL" id="KAK3366396.1"/>
    </source>
</evidence>
<dbReference type="Proteomes" id="UP001285441">
    <property type="component" value="Unassembled WGS sequence"/>
</dbReference>
<feature type="repeat" description="ANK" evidence="3">
    <location>
        <begin position="386"/>
        <end position="418"/>
    </location>
</feature>
<dbReference type="SMART" id="SM00248">
    <property type="entry name" value="ANK"/>
    <property type="match status" value="7"/>
</dbReference>
<keyword evidence="6" id="KW-1185">Reference proteome</keyword>